<sequence>MDTGTVYYLVAGVIAIVIVGRLLAFSGKRYLAGANVAPRERESAGSVAMLVSMLFHLVTLGLLALLAAIPFGGDQNQVFLVRIGLLLIMVAVAYAVALRMLTRRKQEEVVSGFDAQVRELRHEREHPNGYAVTNDPSAGMAPQPQAEPTLGEPRPRPRA</sequence>
<keyword evidence="2" id="KW-0472">Membrane</keyword>
<dbReference type="EMBL" id="JACHIR010000002">
    <property type="protein sequence ID" value="MBB5897150.1"/>
    <property type="molecule type" value="Genomic_DNA"/>
</dbReference>
<dbReference type="RefSeq" id="WP_184869608.1">
    <property type="nucleotide sequence ID" value="NZ_BAAAWY010000106.1"/>
</dbReference>
<protein>
    <submittedName>
        <fullName evidence="3">Ca2+/H+ antiporter</fullName>
    </submittedName>
</protein>
<name>A0A7W9KR08_9PSEU</name>
<comment type="caution">
    <text evidence="3">The sequence shown here is derived from an EMBL/GenBank/DDBJ whole genome shotgun (WGS) entry which is preliminary data.</text>
</comment>
<evidence type="ECO:0000256" key="2">
    <source>
        <dbReference type="SAM" id="Phobius"/>
    </source>
</evidence>
<feature type="region of interest" description="Disordered" evidence="1">
    <location>
        <begin position="122"/>
        <end position="159"/>
    </location>
</feature>
<accession>A0A7W9KR08</accession>
<keyword evidence="4" id="KW-1185">Reference proteome</keyword>
<evidence type="ECO:0000313" key="3">
    <source>
        <dbReference type="EMBL" id="MBB5897150.1"/>
    </source>
</evidence>
<reference evidence="3 4" key="1">
    <citation type="submission" date="2020-08" db="EMBL/GenBank/DDBJ databases">
        <title>Sequencing the genomes of 1000 actinobacteria strains.</title>
        <authorList>
            <person name="Klenk H.-P."/>
        </authorList>
    </citation>
    <scope>NUCLEOTIDE SEQUENCE [LARGE SCALE GENOMIC DNA]</scope>
    <source>
        <strain evidence="3 4">DSM 43851</strain>
    </source>
</reference>
<organism evidence="3 4">
    <name type="scientific">Kutzneria kofuensis</name>
    <dbReference type="NCBI Taxonomy" id="103725"/>
    <lineage>
        <taxon>Bacteria</taxon>
        <taxon>Bacillati</taxon>
        <taxon>Actinomycetota</taxon>
        <taxon>Actinomycetes</taxon>
        <taxon>Pseudonocardiales</taxon>
        <taxon>Pseudonocardiaceae</taxon>
        <taxon>Kutzneria</taxon>
    </lineage>
</organism>
<proteinExistence type="predicted"/>
<dbReference type="AlphaFoldDB" id="A0A7W9KR08"/>
<keyword evidence="2" id="KW-0812">Transmembrane</keyword>
<dbReference type="Proteomes" id="UP000585638">
    <property type="component" value="Unassembled WGS sequence"/>
</dbReference>
<feature type="transmembrane region" description="Helical" evidence="2">
    <location>
        <begin position="6"/>
        <end position="26"/>
    </location>
</feature>
<feature type="transmembrane region" description="Helical" evidence="2">
    <location>
        <begin position="47"/>
        <end position="73"/>
    </location>
</feature>
<keyword evidence="2" id="KW-1133">Transmembrane helix</keyword>
<evidence type="ECO:0000313" key="4">
    <source>
        <dbReference type="Proteomes" id="UP000585638"/>
    </source>
</evidence>
<gene>
    <name evidence="3" type="ORF">BJ998_008409</name>
</gene>
<feature type="transmembrane region" description="Helical" evidence="2">
    <location>
        <begin position="79"/>
        <end position="98"/>
    </location>
</feature>
<evidence type="ECO:0000256" key="1">
    <source>
        <dbReference type="SAM" id="MobiDB-lite"/>
    </source>
</evidence>